<dbReference type="PANTHER" id="PTHR32060">
    <property type="entry name" value="TAIL-SPECIFIC PROTEASE"/>
    <property type="match status" value="1"/>
</dbReference>
<evidence type="ECO:0000259" key="2">
    <source>
        <dbReference type="SMART" id="SM00245"/>
    </source>
</evidence>
<dbReference type="GO" id="GO:0008236">
    <property type="term" value="F:serine-type peptidase activity"/>
    <property type="evidence" value="ECO:0007669"/>
    <property type="project" value="InterPro"/>
</dbReference>
<dbReference type="AlphaFoldDB" id="A0A4Q8LCF7"/>
<gene>
    <name evidence="3" type="ORF">EA661_15335</name>
</gene>
<protein>
    <recommendedName>
        <fullName evidence="2">Tail specific protease domain-containing protein</fullName>
    </recommendedName>
</protein>
<evidence type="ECO:0000256" key="1">
    <source>
        <dbReference type="SAM" id="MobiDB-lite"/>
    </source>
</evidence>
<evidence type="ECO:0000313" key="3">
    <source>
        <dbReference type="EMBL" id="TAA26316.1"/>
    </source>
</evidence>
<dbReference type="GO" id="GO:0004175">
    <property type="term" value="F:endopeptidase activity"/>
    <property type="evidence" value="ECO:0007669"/>
    <property type="project" value="TreeGrafter"/>
</dbReference>
<evidence type="ECO:0000313" key="4">
    <source>
        <dbReference type="Proteomes" id="UP000291286"/>
    </source>
</evidence>
<dbReference type="Pfam" id="PF03572">
    <property type="entry name" value="Peptidase_S41"/>
    <property type="match status" value="1"/>
</dbReference>
<dbReference type="Proteomes" id="UP000291286">
    <property type="component" value="Unassembled WGS sequence"/>
</dbReference>
<dbReference type="SUPFAM" id="SSF52096">
    <property type="entry name" value="ClpP/crotonase"/>
    <property type="match status" value="1"/>
</dbReference>
<accession>A0A4Q8LCF7</accession>
<dbReference type="Gene3D" id="3.90.226.10">
    <property type="entry name" value="2-enoyl-CoA Hydratase, Chain A, domain 1"/>
    <property type="match status" value="1"/>
</dbReference>
<dbReference type="InterPro" id="IPR029045">
    <property type="entry name" value="ClpP/crotonase-like_dom_sf"/>
</dbReference>
<dbReference type="SMART" id="SM00245">
    <property type="entry name" value="TSPc"/>
    <property type="match status" value="1"/>
</dbReference>
<dbReference type="PANTHER" id="PTHR32060:SF22">
    <property type="entry name" value="CARBOXYL-TERMINAL-PROCESSING PEPTIDASE 3, CHLOROPLASTIC"/>
    <property type="match status" value="1"/>
</dbReference>
<feature type="region of interest" description="Disordered" evidence="1">
    <location>
        <begin position="377"/>
        <end position="418"/>
    </location>
</feature>
<dbReference type="CDD" id="cd06567">
    <property type="entry name" value="Peptidase_S41"/>
    <property type="match status" value="1"/>
</dbReference>
<reference evidence="3 4" key="1">
    <citation type="submission" date="2019-02" db="EMBL/GenBank/DDBJ databases">
        <title>WGS of Pseudoxanthomonas species novum from clinical isolates.</title>
        <authorList>
            <person name="Bernier A.-M."/>
            <person name="Bernard K."/>
            <person name="Vachon A."/>
        </authorList>
    </citation>
    <scope>NUCLEOTIDE SEQUENCE [LARGE SCALE GENOMIC DNA]</scope>
    <source>
        <strain evidence="3 4">NML171202</strain>
    </source>
</reference>
<sequence length="446" mass="48268">MIKKVRAFRRGLDDELFFQGMKMMPIKRLTLWLLCAVCIHVSAANAVEPQRWTEKERLHLVNLAIGLVSHPQVYGAHPWQSLDSERLFEIYLRELSKRGKIKMAIAGDTQKFRGEFSSGAWRSDLSPVYTLYADQEQSGAVISEADKDEAISILISAIAGLQYRNNVFSVGGKTYSVSDKAARNDTIPTTSSMMGNIAIVRPGNKSITTAVLLPNTADLGAELKALGRHDADGMIVDLRSHPGFGLKDLLALVGLFAGEGPAMQIKAANGAVDRVNSTGKQVWHRPVAVLVDQDTGSGAEAFAAVLQDRSRALIIGRRTAGDMRIRSNILMSDPAEKSANDQVEVTVVVAELFRLDGMPIDGAGVEPDIRLGPVEAKPSETSRLETISPWPGLARRKDAKVDTPGSHDGPSCPPRQGSVDVCLQNAVQAFQQALATQRGHEGNADS</sequence>
<name>A0A4Q8LCF7_9GAMM</name>
<feature type="domain" description="Tail specific protease" evidence="2">
    <location>
        <begin position="190"/>
        <end position="372"/>
    </location>
</feature>
<organism evidence="3 4">
    <name type="scientific">Pseudoxanthomonas winnipegensis</name>
    <dbReference type="NCBI Taxonomy" id="2480810"/>
    <lineage>
        <taxon>Bacteria</taxon>
        <taxon>Pseudomonadati</taxon>
        <taxon>Pseudomonadota</taxon>
        <taxon>Gammaproteobacteria</taxon>
        <taxon>Lysobacterales</taxon>
        <taxon>Lysobacteraceae</taxon>
        <taxon>Pseudoxanthomonas</taxon>
    </lineage>
</organism>
<dbReference type="GO" id="GO:0006508">
    <property type="term" value="P:proteolysis"/>
    <property type="evidence" value="ECO:0007669"/>
    <property type="project" value="InterPro"/>
</dbReference>
<dbReference type="EMBL" id="SHMB01000007">
    <property type="protein sequence ID" value="TAA26316.1"/>
    <property type="molecule type" value="Genomic_DNA"/>
</dbReference>
<comment type="caution">
    <text evidence="3">The sequence shown here is derived from an EMBL/GenBank/DDBJ whole genome shotgun (WGS) entry which is preliminary data.</text>
</comment>
<proteinExistence type="predicted"/>
<dbReference type="InterPro" id="IPR005151">
    <property type="entry name" value="Tail-specific_protease"/>
</dbReference>